<organism evidence="3 4">
    <name type="scientific">Kibdelosporangium banguiense</name>
    <dbReference type="NCBI Taxonomy" id="1365924"/>
    <lineage>
        <taxon>Bacteria</taxon>
        <taxon>Bacillati</taxon>
        <taxon>Actinomycetota</taxon>
        <taxon>Actinomycetes</taxon>
        <taxon>Pseudonocardiales</taxon>
        <taxon>Pseudonocardiaceae</taxon>
        <taxon>Kibdelosporangium</taxon>
    </lineage>
</organism>
<feature type="region of interest" description="Disordered" evidence="1">
    <location>
        <begin position="262"/>
        <end position="334"/>
    </location>
</feature>
<protein>
    <recommendedName>
        <fullName evidence="5">Hydrolytic protein</fullName>
    </recommendedName>
</protein>
<feature type="compositionally biased region" description="Low complexity" evidence="1">
    <location>
        <begin position="264"/>
        <end position="281"/>
    </location>
</feature>
<dbReference type="Proteomes" id="UP001519332">
    <property type="component" value="Unassembled WGS sequence"/>
</dbReference>
<evidence type="ECO:0000313" key="4">
    <source>
        <dbReference type="Proteomes" id="UP001519332"/>
    </source>
</evidence>
<comment type="caution">
    <text evidence="3">The sequence shown here is derived from an EMBL/GenBank/DDBJ whole genome shotgun (WGS) entry which is preliminary data.</text>
</comment>
<feature type="compositionally biased region" description="Pro residues" evidence="1">
    <location>
        <begin position="295"/>
        <end position="310"/>
    </location>
</feature>
<proteinExistence type="predicted"/>
<keyword evidence="2" id="KW-0812">Transmembrane</keyword>
<name>A0ABS4TK78_9PSEU</name>
<keyword evidence="2" id="KW-1133">Transmembrane helix</keyword>
<gene>
    <name evidence="3" type="ORF">JOF56_005205</name>
</gene>
<accession>A0ABS4TK78</accession>
<dbReference type="EMBL" id="JAGINW010000001">
    <property type="protein sequence ID" value="MBP2324820.1"/>
    <property type="molecule type" value="Genomic_DNA"/>
</dbReference>
<reference evidence="3 4" key="1">
    <citation type="submission" date="2021-03" db="EMBL/GenBank/DDBJ databases">
        <title>Sequencing the genomes of 1000 actinobacteria strains.</title>
        <authorList>
            <person name="Klenk H.-P."/>
        </authorList>
    </citation>
    <scope>NUCLEOTIDE SEQUENCE [LARGE SCALE GENOMIC DNA]</scope>
    <source>
        <strain evidence="3 4">DSM 46670</strain>
    </source>
</reference>
<dbReference type="RefSeq" id="WP_209642096.1">
    <property type="nucleotide sequence ID" value="NZ_JAGINW010000001.1"/>
</dbReference>
<feature type="compositionally biased region" description="Gly residues" evidence="1">
    <location>
        <begin position="282"/>
        <end position="292"/>
    </location>
</feature>
<evidence type="ECO:0000256" key="2">
    <source>
        <dbReference type="SAM" id="Phobius"/>
    </source>
</evidence>
<evidence type="ECO:0000313" key="3">
    <source>
        <dbReference type="EMBL" id="MBP2324820.1"/>
    </source>
</evidence>
<feature type="transmembrane region" description="Helical" evidence="2">
    <location>
        <begin position="228"/>
        <end position="247"/>
    </location>
</feature>
<evidence type="ECO:0000256" key="1">
    <source>
        <dbReference type="SAM" id="MobiDB-lite"/>
    </source>
</evidence>
<evidence type="ECO:0008006" key="5">
    <source>
        <dbReference type="Google" id="ProtNLM"/>
    </source>
</evidence>
<keyword evidence="4" id="KW-1185">Reference proteome</keyword>
<keyword evidence="2" id="KW-0472">Membrane</keyword>
<sequence length="431" mass="46037">MTTSAELDRPTVVVTPGGETATTLTVRNDSDIVEAYEFEVLGECAPWTTVEPVRLSLYPGTSENVTVLLRPPRSPDVRAGEVPLGIRVLPVERPQTGVISESTVIIEPFLLTGAELVPQRRRAWRRARYSVLLHNLGNTPITGSLAAADTEQQLRFRLPAQLPEIAPGTREPIRLRARARKLIWFGRPVTRAFRVEADLAATMVTEPDVPEKHALDGEFVQLPLLPRWLLALLAALLALVLAWFALVRPAIQSAATEAAEDKAQQIAQAAGQQPRTSTGDQPPGGSGGGGGAPSSQPPASTPAPGPPPPAGLGQQSSATIEVRTNPGGRGTRSYVVPEGKIFRITDILLANPQGDEGLLTIVFGERTITTIALETFRNQDYHWVTPIEVPAGAIVDATVTCNKPGTPASGVQARSCLQLLNVSGELVDQPQ</sequence>